<dbReference type="PANTHER" id="PTHR10174">
    <property type="entry name" value="ALPHA-TOCOPHEROL TRANSFER PROTEIN-RELATED"/>
    <property type="match status" value="1"/>
</dbReference>
<evidence type="ECO:0000313" key="3">
    <source>
        <dbReference type="Proteomes" id="UP001153636"/>
    </source>
</evidence>
<dbReference type="GO" id="GO:1902936">
    <property type="term" value="F:phosphatidylinositol bisphosphate binding"/>
    <property type="evidence" value="ECO:0007669"/>
    <property type="project" value="TreeGrafter"/>
</dbReference>
<sequence>MFRSKKEKIKEKPPVPQHSFAIEYMKVVDSLAATMLSDMEKLPVIKLGDFTLQIELDDLSPEVEEIARKELRENPDTKKQAIVALRDLLKEEKDLRVPLDNDIWLTRFLRPCKFYPESACQLIKRYYAFKRKHADVYDGLLPSKEKNIFEQNILTVQPNRDQLGRRILIIELGKKWKTDKVCLDEVFKGAVLFLEAAMLEPETQVCGAVVIFDMDGLSLSQTTKFTPAFAKRIVDWLQDSVPLRIKNIHIVNQPYIFKMVFALFKPFLREKLRNRIIFHGTDRKSLHQHMDPKCLPECYGGSLDLPRIDGPQWYDLLVMCDKEYVAINSYGYNKKGEL</sequence>
<dbReference type="PANTHER" id="PTHR10174:SF220">
    <property type="entry name" value="LD41874P"/>
    <property type="match status" value="1"/>
</dbReference>
<dbReference type="Pfam" id="PF00650">
    <property type="entry name" value="CRAL_TRIO"/>
    <property type="match status" value="1"/>
</dbReference>
<keyword evidence="3" id="KW-1185">Reference proteome</keyword>
<dbReference type="SUPFAM" id="SSF52087">
    <property type="entry name" value="CRAL/TRIO domain"/>
    <property type="match status" value="1"/>
</dbReference>
<dbReference type="InterPro" id="IPR036273">
    <property type="entry name" value="CRAL/TRIO_N_dom_sf"/>
</dbReference>
<organism evidence="2 3">
    <name type="scientific">Psylliodes chrysocephalus</name>
    <dbReference type="NCBI Taxonomy" id="3402493"/>
    <lineage>
        <taxon>Eukaryota</taxon>
        <taxon>Metazoa</taxon>
        <taxon>Ecdysozoa</taxon>
        <taxon>Arthropoda</taxon>
        <taxon>Hexapoda</taxon>
        <taxon>Insecta</taxon>
        <taxon>Pterygota</taxon>
        <taxon>Neoptera</taxon>
        <taxon>Endopterygota</taxon>
        <taxon>Coleoptera</taxon>
        <taxon>Polyphaga</taxon>
        <taxon>Cucujiformia</taxon>
        <taxon>Chrysomeloidea</taxon>
        <taxon>Chrysomelidae</taxon>
        <taxon>Galerucinae</taxon>
        <taxon>Alticini</taxon>
        <taxon>Psylliodes</taxon>
    </lineage>
</organism>
<dbReference type="InterPro" id="IPR036865">
    <property type="entry name" value="CRAL-TRIO_dom_sf"/>
</dbReference>
<feature type="domain" description="CRAL-TRIO" evidence="1">
    <location>
        <begin position="141"/>
        <end position="307"/>
    </location>
</feature>
<dbReference type="Gene3D" id="3.40.525.10">
    <property type="entry name" value="CRAL-TRIO lipid binding domain"/>
    <property type="match status" value="1"/>
</dbReference>
<dbReference type="Proteomes" id="UP001153636">
    <property type="component" value="Chromosome 2"/>
</dbReference>
<evidence type="ECO:0000259" key="1">
    <source>
        <dbReference type="PROSITE" id="PS50191"/>
    </source>
</evidence>
<dbReference type="SMART" id="SM00516">
    <property type="entry name" value="SEC14"/>
    <property type="match status" value="1"/>
</dbReference>
<dbReference type="OrthoDB" id="75724at2759"/>
<dbReference type="Gene3D" id="1.20.5.1200">
    <property type="entry name" value="Alpha-tocopherol transfer"/>
    <property type="match status" value="1"/>
</dbReference>
<dbReference type="InterPro" id="IPR011074">
    <property type="entry name" value="CRAL/TRIO_N_dom"/>
</dbReference>
<proteinExistence type="predicted"/>
<dbReference type="CDD" id="cd00170">
    <property type="entry name" value="SEC14"/>
    <property type="match status" value="1"/>
</dbReference>
<dbReference type="PRINTS" id="PR00180">
    <property type="entry name" value="CRETINALDHBP"/>
</dbReference>
<dbReference type="PROSITE" id="PS50191">
    <property type="entry name" value="CRAL_TRIO"/>
    <property type="match status" value="1"/>
</dbReference>
<dbReference type="Gene3D" id="1.10.8.20">
    <property type="entry name" value="N-terminal domain of phosphatidylinositol transfer protein sec14p"/>
    <property type="match status" value="1"/>
</dbReference>
<name>A0A9P0CSR6_9CUCU</name>
<dbReference type="SUPFAM" id="SSF46938">
    <property type="entry name" value="CRAL/TRIO N-terminal domain"/>
    <property type="match status" value="1"/>
</dbReference>
<dbReference type="InterPro" id="IPR001251">
    <property type="entry name" value="CRAL-TRIO_dom"/>
</dbReference>
<evidence type="ECO:0000313" key="2">
    <source>
        <dbReference type="EMBL" id="CAH1105863.1"/>
    </source>
</evidence>
<dbReference type="SMART" id="SM01100">
    <property type="entry name" value="CRAL_TRIO_N"/>
    <property type="match status" value="1"/>
</dbReference>
<accession>A0A9P0CSR6</accession>
<dbReference type="GO" id="GO:0016020">
    <property type="term" value="C:membrane"/>
    <property type="evidence" value="ECO:0007669"/>
    <property type="project" value="TreeGrafter"/>
</dbReference>
<gene>
    <name evidence="2" type="ORF">PSYICH_LOCUS7329</name>
</gene>
<dbReference type="EMBL" id="OV651814">
    <property type="protein sequence ID" value="CAH1105863.1"/>
    <property type="molecule type" value="Genomic_DNA"/>
</dbReference>
<reference evidence="2" key="1">
    <citation type="submission" date="2022-01" db="EMBL/GenBank/DDBJ databases">
        <authorList>
            <person name="King R."/>
        </authorList>
    </citation>
    <scope>NUCLEOTIDE SEQUENCE</scope>
</reference>
<protein>
    <recommendedName>
        <fullName evidence="1">CRAL-TRIO domain-containing protein</fullName>
    </recommendedName>
</protein>
<dbReference type="AlphaFoldDB" id="A0A9P0CSR6"/>